<accession>A0A4Y7JBK1</accession>
<keyword evidence="2" id="KW-1185">Reference proteome</keyword>
<dbReference type="Proteomes" id="UP000316621">
    <property type="component" value="Chromosome 4"/>
</dbReference>
<gene>
    <name evidence="1" type="ORF">C5167_004606</name>
</gene>
<protein>
    <submittedName>
        <fullName evidence="1">Uncharacterized protein</fullName>
    </submittedName>
</protein>
<proteinExistence type="predicted"/>
<dbReference type="EMBL" id="CM010718">
    <property type="protein sequence ID" value="RZC57291.1"/>
    <property type="molecule type" value="Genomic_DNA"/>
</dbReference>
<dbReference type="Gramene" id="RZC57291">
    <property type="protein sequence ID" value="RZC57291"/>
    <property type="gene ID" value="C5167_004606"/>
</dbReference>
<evidence type="ECO:0000313" key="1">
    <source>
        <dbReference type="EMBL" id="RZC57291.1"/>
    </source>
</evidence>
<sequence>MDLDTPEFFNCPVKKTKFFTNSDPYTNNLTHVQIFKIVLARELQGRSYIGRKTNSKLIDPSLVSPLQDVRHKSQENKILFQGGEAINCTGSFCIWIFGQRRLVLPD</sequence>
<dbReference type="AlphaFoldDB" id="A0A4Y7JBK1"/>
<reference evidence="1 2" key="1">
    <citation type="journal article" date="2018" name="Science">
        <title>The opium poppy genome and morphinan production.</title>
        <authorList>
            <person name="Guo L."/>
            <person name="Winzer T."/>
            <person name="Yang X."/>
            <person name="Li Y."/>
            <person name="Ning Z."/>
            <person name="He Z."/>
            <person name="Teodor R."/>
            <person name="Lu Y."/>
            <person name="Bowser T.A."/>
            <person name="Graham I.A."/>
            <person name="Ye K."/>
        </authorList>
    </citation>
    <scope>NUCLEOTIDE SEQUENCE [LARGE SCALE GENOMIC DNA]</scope>
    <source>
        <strain evidence="2">cv. HN1</strain>
        <tissue evidence="1">Leaves</tissue>
    </source>
</reference>
<organism evidence="1 2">
    <name type="scientific">Papaver somniferum</name>
    <name type="common">Opium poppy</name>
    <dbReference type="NCBI Taxonomy" id="3469"/>
    <lineage>
        <taxon>Eukaryota</taxon>
        <taxon>Viridiplantae</taxon>
        <taxon>Streptophyta</taxon>
        <taxon>Embryophyta</taxon>
        <taxon>Tracheophyta</taxon>
        <taxon>Spermatophyta</taxon>
        <taxon>Magnoliopsida</taxon>
        <taxon>Ranunculales</taxon>
        <taxon>Papaveraceae</taxon>
        <taxon>Papaveroideae</taxon>
        <taxon>Papaver</taxon>
    </lineage>
</organism>
<name>A0A4Y7JBK1_PAPSO</name>
<evidence type="ECO:0000313" key="2">
    <source>
        <dbReference type="Proteomes" id="UP000316621"/>
    </source>
</evidence>